<proteinExistence type="predicted"/>
<keyword evidence="2" id="KW-1185">Reference proteome</keyword>
<organism evidence="1 2">
    <name type="scientific">Aeromonas phage D3</name>
    <dbReference type="NCBI Taxonomy" id="2593327"/>
    <lineage>
        <taxon>Viruses</taxon>
        <taxon>Duplodnaviria</taxon>
        <taxon>Heunggongvirae</taxon>
        <taxon>Uroviricota</taxon>
        <taxon>Caudoviricetes</taxon>
        <taxon>Chimalliviridae</taxon>
        <taxon>Ludhianavirus</taxon>
        <taxon>Ludhianavirus D3</taxon>
    </lineage>
</organism>
<protein>
    <submittedName>
        <fullName evidence="1">Uncharacterized protein</fullName>
    </submittedName>
</protein>
<evidence type="ECO:0000313" key="1">
    <source>
        <dbReference type="EMBL" id="QLM02905.1"/>
    </source>
</evidence>
<name>A0A7D6J274_9CAUD</name>
<gene>
    <name evidence="1" type="ORF">D3_0166</name>
</gene>
<reference evidence="1 2" key="1">
    <citation type="submission" date="2019-06" db="EMBL/GenBank/DDBJ databases">
        <title>Complete genome sequence of Aeromonas hydrophila bacteriophage D3.</title>
        <authorList>
            <person name="Rai S."/>
            <person name="Tyagi A."/>
            <person name="Kumar N."/>
            <person name="Singh N."/>
        </authorList>
    </citation>
    <scope>NUCLEOTIDE SEQUENCE [LARGE SCALE GENOMIC DNA]</scope>
</reference>
<evidence type="ECO:0000313" key="2">
    <source>
        <dbReference type="Proteomes" id="UP000319658"/>
    </source>
</evidence>
<accession>A0A7D6J274</accession>
<sequence length="1077" mass="120812">MEKNMSVDFTIKRDRSILSPFWPAIKIALAKVCDERIAELKNPTEEQIAELRKRYLNPTPTHNSIEPPVVKDGVTYSTITHRINGYARFDVEVHALPFKDLFMDLLPHTKTFTGLYECATVSDMIATAHFHKEKGDYFYVVETDKFYYFARKKLLGNDIYNFPVVTDIIFEKMSGFHFPTSTNPAEDPQRVIIEDSSIEGVGEIVLLSGDKLDEESEQSFLATFPEKVLFNEHDGKVVVDLVLNKKLDFDATRLVGKNLSWPGPALFTNDFVGNLTKVSDTAYTAELEFTLPYQMEALEPSSLVFEVEFSNEGGDKKATSNSTFVFEPTLDPLLFRNDSFIATKAGSFYFKDVGRVTLPQGFMFSLGDDEKITAIPDDWVLKGPFADVGAMTYVEKLGLHHIACRVTGCGNAELAMSFGQRTMVHPFIAGARMRDVSFDFAQTPATDMDPLFSAKLQLTVDHEINHDNFQGLNVTATANPNEPWVAPYEYISDVGSNEHHRIISNPLVRSYGSTERLVASHPGEWFELKAEFKDGEVVTNWVMDLYHQLSVIECRTDLELGDQNKLNLEALVHPNKLNEFYVPDWFFKEGYYNKSLIQVVKTGFVDTPFNNEGQDKVQMSRIVILDRNYVPGDDITITLPVGIIKDGLQYFNVVTVTLTPKVVYPDIACTYSSGERSLVFTPLIGIPYTDEHAIPVTFESVSGVLNNLEFIHEEIPYGQVTDRQSVSLKLRVIDENLPASLIRPVLNFKVRDKEVSIHDQWAHFYYQGLGETRLSQAVQVRKESSGTTSFVMLKKDLPSLLPSVVNLKMPLAGIVEARVEEGTMFAAFHTDVPHGDLWTEPMGNGTYVLEITYPGMDSPVKGNVLKGPPIPPYGKNPGFELASDPEVMEVVLSFQYLWMNDLATSPHDVYVLDLNGKAGRVLHSGPAIHSTAVENSITPIERPYQPLFVSPVGLSGWFIESGQVITHKPPLLTGWVHELAEGEWDHEYFQPWNVVYRNTETGEVVKNTAGNLIEIISYSVNGEPNSPRVKFSQEGVRFTNPARVTPGEKVTVRAKFRAGTWEGEVKPTFVATITLTT</sequence>
<dbReference type="Proteomes" id="UP000319658">
    <property type="component" value="Segment"/>
</dbReference>
<dbReference type="EMBL" id="MN102098">
    <property type="protein sequence ID" value="QLM02905.1"/>
    <property type="molecule type" value="Genomic_DNA"/>
</dbReference>